<feature type="compositionally biased region" description="Polar residues" evidence="1">
    <location>
        <begin position="516"/>
        <end position="541"/>
    </location>
</feature>
<dbReference type="AlphaFoldDB" id="A0ABD0KTH0"/>
<keyword evidence="4" id="KW-1185">Reference proteome</keyword>
<evidence type="ECO:0000256" key="2">
    <source>
        <dbReference type="SAM" id="Phobius"/>
    </source>
</evidence>
<feature type="transmembrane region" description="Helical" evidence="2">
    <location>
        <begin position="734"/>
        <end position="754"/>
    </location>
</feature>
<evidence type="ECO:0000313" key="4">
    <source>
        <dbReference type="Proteomes" id="UP001519460"/>
    </source>
</evidence>
<keyword evidence="2" id="KW-0812">Transmembrane</keyword>
<feature type="compositionally biased region" description="Low complexity" evidence="1">
    <location>
        <begin position="564"/>
        <end position="575"/>
    </location>
</feature>
<feature type="region of interest" description="Disordered" evidence="1">
    <location>
        <begin position="490"/>
        <end position="656"/>
    </location>
</feature>
<feature type="compositionally biased region" description="Low complexity" evidence="1">
    <location>
        <begin position="596"/>
        <end position="607"/>
    </location>
</feature>
<evidence type="ECO:0008006" key="5">
    <source>
        <dbReference type="Google" id="ProtNLM"/>
    </source>
</evidence>
<accession>A0ABD0KTH0</accession>
<protein>
    <recommendedName>
        <fullName evidence="5">IgGFc-binding protein N-terminal domain-containing protein</fullName>
    </recommendedName>
</protein>
<dbReference type="Proteomes" id="UP001519460">
    <property type="component" value="Unassembled WGS sequence"/>
</dbReference>
<proteinExistence type="predicted"/>
<feature type="compositionally biased region" description="Low complexity" evidence="1">
    <location>
        <begin position="491"/>
        <end position="513"/>
    </location>
</feature>
<evidence type="ECO:0000256" key="1">
    <source>
        <dbReference type="SAM" id="MobiDB-lite"/>
    </source>
</evidence>
<dbReference type="EMBL" id="JACVVK020000127">
    <property type="protein sequence ID" value="KAK7490381.1"/>
    <property type="molecule type" value="Genomic_DNA"/>
</dbReference>
<evidence type="ECO:0000313" key="3">
    <source>
        <dbReference type="EMBL" id="KAK7490381.1"/>
    </source>
</evidence>
<feature type="compositionally biased region" description="Polar residues" evidence="1">
    <location>
        <begin position="576"/>
        <end position="586"/>
    </location>
</feature>
<gene>
    <name evidence="3" type="ORF">BaRGS_00018360</name>
</gene>
<name>A0ABD0KTH0_9CAEN</name>
<feature type="compositionally biased region" description="Polar residues" evidence="1">
    <location>
        <begin position="608"/>
        <end position="638"/>
    </location>
</feature>
<reference evidence="3 4" key="1">
    <citation type="journal article" date="2023" name="Sci. Data">
        <title>Genome assembly of the Korean intertidal mud-creeper Batillaria attramentaria.</title>
        <authorList>
            <person name="Patra A.K."/>
            <person name="Ho P.T."/>
            <person name="Jun S."/>
            <person name="Lee S.J."/>
            <person name="Kim Y."/>
            <person name="Won Y.J."/>
        </authorList>
    </citation>
    <scope>NUCLEOTIDE SEQUENCE [LARGE SCALE GENOMIC DNA]</scope>
    <source>
        <strain evidence="3">Wonlab-2016</strain>
    </source>
</reference>
<comment type="caution">
    <text evidence="3">The sequence shown here is derived from an EMBL/GenBank/DDBJ whole genome shotgun (WGS) entry which is preliminary data.</text>
</comment>
<organism evidence="3 4">
    <name type="scientific">Batillaria attramentaria</name>
    <dbReference type="NCBI Taxonomy" id="370345"/>
    <lineage>
        <taxon>Eukaryota</taxon>
        <taxon>Metazoa</taxon>
        <taxon>Spiralia</taxon>
        <taxon>Lophotrochozoa</taxon>
        <taxon>Mollusca</taxon>
        <taxon>Gastropoda</taxon>
        <taxon>Caenogastropoda</taxon>
        <taxon>Sorbeoconcha</taxon>
        <taxon>Cerithioidea</taxon>
        <taxon>Batillariidae</taxon>
        <taxon>Batillaria</taxon>
    </lineage>
</organism>
<feature type="compositionally biased region" description="Low complexity" evidence="1">
    <location>
        <begin position="542"/>
        <end position="556"/>
    </location>
</feature>
<sequence>MVEHTSTRLALEHGMDFVGMLLIGPAVSSEVFTSDKLTQGKFRHDSRSMGRRGSPDLVACGFRDTDICAPQFWHEQQQQASRYGLTQELIVSNPTDTATTARVQFPQLPQFTQCLTSAILPGGYWRVELNDTFHVGSSSRENQGIYVTSSGPVDVQVLAEFESMTKSKGGYKALPLEALSADYVMVTQCVDNNCFGLIVLTENGTDVNISLRLQNGGQVTFEGVAYADDDVISTGGDAGHVIQVTCYQCDISGTFVRASRPVAVIAGGEQETAVYFYPTDMLVEQLLPWHACGTRYILREDEGYELVKVITGDVITTFSYDGVTYTSSSPRQVFQFTRSHGAPVEILADDKVLVAQFIMPDFGDYVMVVPLPVSLWKTCYDVFVYGQDAAGFDLELVTETNTAASLVTIKGVMFTPGAVPLPTALLQPSSGYLRVQTPSDCVSAPAACYPFSGYLYAYSSWKAWSIPIMSSCFTEGVTSPANMISEESFGVTTECPTASTTTTESVTTVSDATPTVFGTSQGQTATALGMSQGQTSNSNNETTHSATTVSDATSTVLGTSRGQTSNSHHATTTSSPDMTETGSTSVQTETTDEVRTTSQTTTENQKTSQNPSSTAVDFTAGTDSTRVRSTTAESTTVDDTPLEHDTGTGENTVDPAVASTTAWLSKTTKKRGQCPCNCGTKTTSEPEDFVGIVTSMQNDLRVNRKELSRYKRTKTSAQDPRASAMRVGVTGVSFLAFVFGLLLSCDLLRVYVYLKRRTAKVSNRTLERDRKVQRTDSDDT</sequence>
<keyword evidence="2" id="KW-0472">Membrane</keyword>
<keyword evidence="2" id="KW-1133">Transmembrane helix</keyword>